<dbReference type="InterPro" id="IPR004839">
    <property type="entry name" value="Aminotransferase_I/II_large"/>
</dbReference>
<comment type="cofactor">
    <cofactor evidence="1">
        <name>pyridoxal 5'-phosphate</name>
        <dbReference type="ChEBI" id="CHEBI:597326"/>
    </cofactor>
</comment>
<dbReference type="GO" id="GO:0008483">
    <property type="term" value="F:transaminase activity"/>
    <property type="evidence" value="ECO:0007669"/>
    <property type="project" value="UniProtKB-KW"/>
</dbReference>
<dbReference type="SUPFAM" id="SSF53383">
    <property type="entry name" value="PLP-dependent transferases"/>
    <property type="match status" value="1"/>
</dbReference>
<evidence type="ECO:0000256" key="3">
    <source>
        <dbReference type="ARBA" id="ARBA00011738"/>
    </source>
</evidence>
<organism evidence="8 9">
    <name type="scientific">Metaclostridioides mangenotii</name>
    <dbReference type="NCBI Taxonomy" id="1540"/>
    <lineage>
        <taxon>Bacteria</taxon>
        <taxon>Bacillati</taxon>
        <taxon>Bacillota</taxon>
        <taxon>Clostridia</taxon>
        <taxon>Peptostreptococcales</taxon>
        <taxon>Peptostreptococcaceae</taxon>
        <taxon>Metaclostridioides</taxon>
    </lineage>
</organism>
<comment type="subunit">
    <text evidence="3">Homodimer.</text>
</comment>
<dbReference type="EC" id="2.6.1.57" evidence="8"/>
<keyword evidence="5 8" id="KW-0808">Transferase</keyword>
<dbReference type="CDD" id="cd00609">
    <property type="entry name" value="AAT_like"/>
    <property type="match status" value="1"/>
</dbReference>
<reference evidence="8 9" key="1">
    <citation type="submission" date="2021-03" db="EMBL/GenBank/DDBJ databases">
        <title>Genomic Encyclopedia of Type Strains, Phase IV (KMG-IV): sequencing the most valuable type-strain genomes for metagenomic binning, comparative biology and taxonomic classification.</title>
        <authorList>
            <person name="Goeker M."/>
        </authorList>
    </citation>
    <scope>NUCLEOTIDE SEQUENCE [LARGE SCALE GENOMIC DNA]</scope>
    <source>
        <strain evidence="8 9">DSM 1289</strain>
    </source>
</reference>
<feature type="domain" description="Aminotransferase class I/classII large" evidence="7">
    <location>
        <begin position="66"/>
        <end position="382"/>
    </location>
</feature>
<dbReference type="InterPro" id="IPR015421">
    <property type="entry name" value="PyrdxlP-dep_Trfase_major"/>
</dbReference>
<proteinExistence type="inferred from homology"/>
<protein>
    <submittedName>
        <fullName evidence="8">Aromatic-amino-acid transaminase</fullName>
        <ecNumber evidence="8">2.6.1.57</ecNumber>
    </submittedName>
</protein>
<dbReference type="EMBL" id="JAGGJX010000001">
    <property type="protein sequence ID" value="MBP1854775.1"/>
    <property type="molecule type" value="Genomic_DNA"/>
</dbReference>
<evidence type="ECO:0000256" key="6">
    <source>
        <dbReference type="ARBA" id="ARBA00022898"/>
    </source>
</evidence>
<keyword evidence="4 8" id="KW-0032">Aminotransferase</keyword>
<dbReference type="PANTHER" id="PTHR11879:SF22">
    <property type="entry name" value="ASPARTATE AMINOTRANSFERASE, MITOCHONDRIAL"/>
    <property type="match status" value="1"/>
</dbReference>
<dbReference type="Gene3D" id="3.40.640.10">
    <property type="entry name" value="Type I PLP-dependent aspartate aminotransferase-like (Major domain)"/>
    <property type="match status" value="1"/>
</dbReference>
<evidence type="ECO:0000256" key="5">
    <source>
        <dbReference type="ARBA" id="ARBA00022679"/>
    </source>
</evidence>
<evidence type="ECO:0000313" key="8">
    <source>
        <dbReference type="EMBL" id="MBP1854775.1"/>
    </source>
</evidence>
<dbReference type="Pfam" id="PF00155">
    <property type="entry name" value="Aminotran_1_2"/>
    <property type="match status" value="1"/>
</dbReference>
<comment type="caution">
    <text evidence="8">The sequence shown here is derived from an EMBL/GenBank/DDBJ whole genome shotgun (WGS) entry which is preliminary data.</text>
</comment>
<evidence type="ECO:0000313" key="9">
    <source>
        <dbReference type="Proteomes" id="UP000767291"/>
    </source>
</evidence>
<dbReference type="RefSeq" id="WP_209456234.1">
    <property type="nucleotide sequence ID" value="NZ_BAAACS010000013.1"/>
</dbReference>
<comment type="similarity">
    <text evidence="2">Belongs to the class-I pyridoxal-phosphate-dependent aminotransferase family.</text>
</comment>
<evidence type="ECO:0000256" key="2">
    <source>
        <dbReference type="ARBA" id="ARBA00007441"/>
    </source>
</evidence>
<evidence type="ECO:0000256" key="4">
    <source>
        <dbReference type="ARBA" id="ARBA00022576"/>
    </source>
</evidence>
<evidence type="ECO:0000256" key="1">
    <source>
        <dbReference type="ARBA" id="ARBA00001933"/>
    </source>
</evidence>
<dbReference type="PANTHER" id="PTHR11879">
    <property type="entry name" value="ASPARTATE AMINOTRANSFERASE"/>
    <property type="match status" value="1"/>
</dbReference>
<keyword evidence="6" id="KW-0663">Pyridoxal phosphate</keyword>
<dbReference type="InterPro" id="IPR015424">
    <property type="entry name" value="PyrdxlP-dep_Trfase"/>
</dbReference>
<gene>
    <name evidence="8" type="ORF">J2Z43_001165</name>
</gene>
<dbReference type="Proteomes" id="UP000767291">
    <property type="component" value="Unassembled WGS sequence"/>
</dbReference>
<keyword evidence="9" id="KW-1185">Reference proteome</keyword>
<dbReference type="InterPro" id="IPR000796">
    <property type="entry name" value="Asp_trans"/>
</dbReference>
<accession>A0ABS4E9Z9</accession>
<name>A0ABS4E9Z9_9FIRM</name>
<sequence length="419" mass="46813">MNSSMAAKHAIWPRKKDIIFGLAGRAQEAEKKLGRENVINATLGSIVEDDGKIVAFKTVYDEYKSFDNAEFCAYASIEGQPDYLEAVKKACFKDYTPNGYIKAVASPGGSGAIKLALWNYTNYGDNVLTSDWFWGSYTSIAEEGGRGVVTYKLFDENGEFNFPSFKESFLNLAQKQDRIFTIINTPAHNPTGYSVTEDEWDQILGLAKEVSKNDNKKIIFLVDVAYIDYAGDDKQSRGFFKKFSDLPDNIFTIVAYSMSKGFTAYGMRMGAVIGISSNSEVAEEFYYSCTHTCRATWSNCNRSAMTLLSNIINNPEKMIAYEAEKEKYKKLLEVRAKAFVDEAEKIGLEILPYRVGFFISIPCDDPMTVVDELAKHNLFAVPLEMGVRFAICSVAEDKCKASPKIIKNVLEEMVASGNM</sequence>
<dbReference type="InterPro" id="IPR015422">
    <property type="entry name" value="PyrdxlP-dep_Trfase_small"/>
</dbReference>
<evidence type="ECO:0000259" key="7">
    <source>
        <dbReference type="Pfam" id="PF00155"/>
    </source>
</evidence>
<dbReference type="Gene3D" id="3.90.1150.10">
    <property type="entry name" value="Aspartate Aminotransferase, domain 1"/>
    <property type="match status" value="1"/>
</dbReference>